<dbReference type="Proteomes" id="UP000013148">
    <property type="component" value="Unassembled WGS sequence"/>
</dbReference>
<dbReference type="EMBL" id="APPJ01000009">
    <property type="protein sequence ID" value="ENV17822.1"/>
    <property type="molecule type" value="Genomic_DNA"/>
</dbReference>
<dbReference type="RefSeq" id="WP_004818472.1">
    <property type="nucleotide sequence ID" value="NZ_KB849456.1"/>
</dbReference>
<dbReference type="InterPro" id="IPR029470">
    <property type="entry name" value="PDDEXK_4"/>
</dbReference>
<keyword evidence="2" id="KW-1185">Reference proteome</keyword>
<evidence type="ECO:0000313" key="1">
    <source>
        <dbReference type="EMBL" id="ENV17822.1"/>
    </source>
</evidence>
<dbReference type="Pfam" id="PF14281">
    <property type="entry name" value="PDDEXK_4"/>
    <property type="match status" value="1"/>
</dbReference>
<dbReference type="AlphaFoldDB" id="N8X093"/>
<protein>
    <recommendedName>
        <fullName evidence="3">PD-(D/E)XK nuclease superfamily protein</fullName>
    </recommendedName>
</protein>
<dbReference type="PATRIC" id="fig|1217656.3.peg.1105"/>
<comment type="caution">
    <text evidence="1">The sequence shown here is derived from an EMBL/GenBank/DDBJ whole genome shotgun (WGS) entry which is preliminary data.</text>
</comment>
<evidence type="ECO:0000313" key="2">
    <source>
        <dbReference type="Proteomes" id="UP000013148"/>
    </source>
</evidence>
<evidence type="ECO:0008006" key="3">
    <source>
        <dbReference type="Google" id="ProtNLM"/>
    </source>
</evidence>
<organism evidence="1 2">
    <name type="scientific">Acinetobacter guillouiae NIPH 991</name>
    <dbReference type="NCBI Taxonomy" id="1217656"/>
    <lineage>
        <taxon>Bacteria</taxon>
        <taxon>Pseudomonadati</taxon>
        <taxon>Pseudomonadota</taxon>
        <taxon>Gammaproteobacteria</taxon>
        <taxon>Moraxellales</taxon>
        <taxon>Moraxellaceae</taxon>
        <taxon>Acinetobacter</taxon>
    </lineage>
</organism>
<dbReference type="eggNOG" id="ENOG502ZCG6">
    <property type="taxonomic scope" value="Bacteria"/>
</dbReference>
<dbReference type="HOGENOM" id="CLU_062770_0_0_6"/>
<proteinExistence type="predicted"/>
<gene>
    <name evidence="1" type="ORF">F964_01127</name>
</gene>
<accession>N8X093</accession>
<sequence length="374" mass="44194">MSEIDELVLLKYQKLLHKSQKYKIEERELTFFDTASKKYHENPTTELLAFFLDSNNPHKLEYSFYNGLTNLLCELDDELCDFDFGGVIEIVTEQLTQKGKRLDLVIETDTSLILIENKIGHIQNNPFPDYLGWAEKQVENSKKKIIPIVLCLDGNTHQAQWYGISYEQLIESIRDSVAHQILKSPLNKWAIFATEFLNHLENLYENNEIDMQSVNFVFENLEEIEALNRLKEQAYDEIVKAINLELATIPDFEVGNRRHSWSKTPALRFQNNQWKDSSDIVLNIDTNTIPPTYRVSTYIHNPTREIEKRAEACFRRNYPNNLLRTWHEQGERYWGIAWTTHKFDLDMIKLLIKKNAEILDKVEKIWKKQDKFKF</sequence>
<reference evidence="1 2" key="1">
    <citation type="submission" date="2013-02" db="EMBL/GenBank/DDBJ databases">
        <title>The Genome Sequence of Acinetobacter guillouiae NIPH 991.</title>
        <authorList>
            <consortium name="The Broad Institute Genome Sequencing Platform"/>
            <consortium name="The Broad Institute Genome Sequencing Center for Infectious Disease"/>
            <person name="Cerqueira G."/>
            <person name="Feldgarden M."/>
            <person name="Courvalin P."/>
            <person name="Perichon B."/>
            <person name="Grillot-Courvalin C."/>
            <person name="Clermont D."/>
            <person name="Rocha E."/>
            <person name="Yoon E.-J."/>
            <person name="Nemec A."/>
            <person name="Walker B."/>
            <person name="Young S.K."/>
            <person name="Zeng Q."/>
            <person name="Gargeya S."/>
            <person name="Fitzgerald M."/>
            <person name="Haas B."/>
            <person name="Abouelleil A."/>
            <person name="Alvarado L."/>
            <person name="Arachchi H.M."/>
            <person name="Berlin A.M."/>
            <person name="Chapman S.B."/>
            <person name="Dewar J."/>
            <person name="Goldberg J."/>
            <person name="Griggs A."/>
            <person name="Gujja S."/>
            <person name="Hansen M."/>
            <person name="Howarth C."/>
            <person name="Imamovic A."/>
            <person name="Larimer J."/>
            <person name="McCowan C."/>
            <person name="Murphy C."/>
            <person name="Neiman D."/>
            <person name="Pearson M."/>
            <person name="Priest M."/>
            <person name="Roberts A."/>
            <person name="Saif S."/>
            <person name="Shea T."/>
            <person name="Sisk P."/>
            <person name="Sykes S."/>
            <person name="Wortman J."/>
            <person name="Nusbaum C."/>
            <person name="Birren B."/>
        </authorList>
    </citation>
    <scope>NUCLEOTIDE SEQUENCE [LARGE SCALE GENOMIC DNA]</scope>
    <source>
        <strain evidence="1 2">NIPH 991</strain>
    </source>
</reference>
<name>N8X093_ACIGI</name>